<reference evidence="7" key="1">
    <citation type="journal article" date="2019" name="Beilstein J. Org. Chem.">
        <title>Nanangenines: drimane sesquiterpenoids as the dominant metabolite cohort of a novel Australian fungus, Aspergillus nanangensis.</title>
        <authorList>
            <person name="Lacey H.J."/>
            <person name="Gilchrist C.L.M."/>
            <person name="Crombie A."/>
            <person name="Kalaitzis J.A."/>
            <person name="Vuong D."/>
            <person name="Rutledge P.J."/>
            <person name="Turner P."/>
            <person name="Pitt J.I."/>
            <person name="Lacey E."/>
            <person name="Chooi Y.H."/>
            <person name="Piggott A.M."/>
        </authorList>
    </citation>
    <scope>NUCLEOTIDE SEQUENCE</scope>
    <source>
        <strain evidence="7">MST-FP2251</strain>
    </source>
</reference>
<dbReference type="InterPro" id="IPR002293">
    <property type="entry name" value="AA/rel_permease1"/>
</dbReference>
<dbReference type="GO" id="GO:0016020">
    <property type="term" value="C:membrane"/>
    <property type="evidence" value="ECO:0007669"/>
    <property type="project" value="UniProtKB-SubCell"/>
</dbReference>
<feature type="transmembrane region" description="Helical" evidence="6">
    <location>
        <begin position="195"/>
        <end position="216"/>
    </location>
</feature>
<organism evidence="7 8">
    <name type="scientific">Aspergillus nanangensis</name>
    <dbReference type="NCBI Taxonomy" id="2582783"/>
    <lineage>
        <taxon>Eukaryota</taxon>
        <taxon>Fungi</taxon>
        <taxon>Dikarya</taxon>
        <taxon>Ascomycota</taxon>
        <taxon>Pezizomycotina</taxon>
        <taxon>Eurotiomycetes</taxon>
        <taxon>Eurotiomycetidae</taxon>
        <taxon>Eurotiales</taxon>
        <taxon>Aspergillaceae</taxon>
        <taxon>Aspergillus</taxon>
        <taxon>Aspergillus subgen. Circumdati</taxon>
    </lineage>
</organism>
<feature type="transmembrane region" description="Helical" evidence="6">
    <location>
        <begin position="74"/>
        <end position="98"/>
    </location>
</feature>
<dbReference type="AlphaFoldDB" id="A0AAD4CKT3"/>
<protein>
    <recommendedName>
        <fullName evidence="9">GABA permease</fullName>
    </recommendedName>
</protein>
<accession>A0AAD4CKT3</accession>
<feature type="transmembrane region" description="Helical" evidence="6">
    <location>
        <begin position="314"/>
        <end position="345"/>
    </location>
</feature>
<evidence type="ECO:0000256" key="1">
    <source>
        <dbReference type="ARBA" id="ARBA00004141"/>
    </source>
</evidence>
<dbReference type="Proteomes" id="UP001194746">
    <property type="component" value="Unassembled WGS sequence"/>
</dbReference>
<feature type="transmembrane region" description="Helical" evidence="6">
    <location>
        <begin position="357"/>
        <end position="377"/>
    </location>
</feature>
<feature type="transmembrane region" description="Helical" evidence="6">
    <location>
        <begin position="119"/>
        <end position="147"/>
    </location>
</feature>
<keyword evidence="3 6" id="KW-0812">Transmembrane</keyword>
<name>A0AAD4CKT3_ASPNN</name>
<evidence type="ECO:0008006" key="9">
    <source>
        <dbReference type="Google" id="ProtNLM"/>
    </source>
</evidence>
<evidence type="ECO:0000256" key="4">
    <source>
        <dbReference type="ARBA" id="ARBA00022989"/>
    </source>
</evidence>
<comment type="caution">
    <text evidence="7">The sequence shown here is derived from an EMBL/GenBank/DDBJ whole genome shotgun (WGS) entry which is preliminary data.</text>
</comment>
<dbReference type="PIRSF" id="PIRSF006060">
    <property type="entry name" value="AA_transporter"/>
    <property type="match status" value="1"/>
</dbReference>
<keyword evidence="8" id="KW-1185">Reference proteome</keyword>
<proteinExistence type="predicted"/>
<evidence type="ECO:0000313" key="8">
    <source>
        <dbReference type="Proteomes" id="UP001194746"/>
    </source>
</evidence>
<feature type="transmembrane region" description="Helical" evidence="6">
    <location>
        <begin position="167"/>
        <end position="188"/>
    </location>
</feature>
<evidence type="ECO:0000256" key="3">
    <source>
        <dbReference type="ARBA" id="ARBA00022692"/>
    </source>
</evidence>
<feature type="transmembrane region" description="Helical" evidence="6">
    <location>
        <begin position="41"/>
        <end position="62"/>
    </location>
</feature>
<gene>
    <name evidence="7" type="ORF">FE257_008841</name>
</gene>
<evidence type="ECO:0000256" key="6">
    <source>
        <dbReference type="SAM" id="Phobius"/>
    </source>
</evidence>
<dbReference type="PANTHER" id="PTHR45649:SF5">
    <property type="entry name" value="GABA TRANSPORTER (EUROFUNG)-RELATED"/>
    <property type="match status" value="1"/>
</dbReference>
<dbReference type="PROSITE" id="PS00218">
    <property type="entry name" value="AMINO_ACID_PERMEASE_1"/>
    <property type="match status" value="1"/>
</dbReference>
<dbReference type="GO" id="GO:0006865">
    <property type="term" value="P:amino acid transport"/>
    <property type="evidence" value="ECO:0007669"/>
    <property type="project" value="InterPro"/>
</dbReference>
<dbReference type="InterPro" id="IPR004840">
    <property type="entry name" value="Amino_acid_permease_CS"/>
</dbReference>
<sequence length="392" mass="42468">MALETKNMENKVVCHSQGDGDHEKAYEVGEVHELKKRFSRLTILSMAVVLMATWEALSSTMVSGLVNGGPVSLVYGFLLAACGSMATAASLAEMASMYPTAGGQYHFIAKLAPKRWQNILSWSVGWTGTFGWVAFTASAPFLAAGMIQGLLILNYDTYQPERWHATLIYWALTVFSIVINIWGLMFISFIETASLVLHVVAFIALFIVIWVCAPAMHSASFVFTLFQNSSGWLNDGIPWCIGMLSSCYVLTGYDGAIHLGEEMDNPRVAVPYCMLGSIAINGVMGFAFLLAILFCMGDMQAALASSTGFPIIEIFRYVTGSAAASSAITSMLIVSAGLATIPLLASATRMPVTAVNMNYACLIFGAVLLFSGIYWVWKGRHVYEGPVMGHLD</sequence>
<dbReference type="EMBL" id="VCAU01000049">
    <property type="protein sequence ID" value="KAF9888271.1"/>
    <property type="molecule type" value="Genomic_DNA"/>
</dbReference>
<dbReference type="Pfam" id="PF13520">
    <property type="entry name" value="AA_permease_2"/>
    <property type="match status" value="1"/>
</dbReference>
<comment type="subcellular location">
    <subcellularLocation>
        <location evidence="1">Membrane</location>
        <topology evidence="1">Multi-pass membrane protein</topology>
    </subcellularLocation>
</comment>
<reference evidence="7" key="2">
    <citation type="submission" date="2020-02" db="EMBL/GenBank/DDBJ databases">
        <authorList>
            <person name="Gilchrist C.L.M."/>
            <person name="Chooi Y.-H."/>
        </authorList>
    </citation>
    <scope>NUCLEOTIDE SEQUENCE</scope>
    <source>
        <strain evidence="7">MST-FP2251</strain>
    </source>
</reference>
<keyword evidence="2" id="KW-0813">Transport</keyword>
<dbReference type="GO" id="GO:0022857">
    <property type="term" value="F:transmembrane transporter activity"/>
    <property type="evidence" value="ECO:0007669"/>
    <property type="project" value="InterPro"/>
</dbReference>
<dbReference type="PANTHER" id="PTHR45649">
    <property type="entry name" value="AMINO-ACID PERMEASE BAT1"/>
    <property type="match status" value="1"/>
</dbReference>
<evidence type="ECO:0000313" key="7">
    <source>
        <dbReference type="EMBL" id="KAF9888271.1"/>
    </source>
</evidence>
<dbReference type="Gene3D" id="1.20.1740.10">
    <property type="entry name" value="Amino acid/polyamine transporter I"/>
    <property type="match status" value="1"/>
</dbReference>
<evidence type="ECO:0000256" key="5">
    <source>
        <dbReference type="ARBA" id="ARBA00023136"/>
    </source>
</evidence>
<keyword evidence="4 6" id="KW-1133">Transmembrane helix</keyword>
<feature type="transmembrane region" description="Helical" evidence="6">
    <location>
        <begin position="236"/>
        <end position="257"/>
    </location>
</feature>
<evidence type="ECO:0000256" key="2">
    <source>
        <dbReference type="ARBA" id="ARBA00022448"/>
    </source>
</evidence>
<feature type="transmembrane region" description="Helical" evidence="6">
    <location>
        <begin position="269"/>
        <end position="294"/>
    </location>
</feature>
<keyword evidence="5 6" id="KW-0472">Membrane</keyword>